<dbReference type="InterPro" id="IPR005653">
    <property type="entry name" value="OstA-like_N"/>
</dbReference>
<proteinExistence type="predicted"/>
<dbReference type="AlphaFoldDB" id="A0A7V2ZJD1"/>
<dbReference type="EMBL" id="DSUJ01000008">
    <property type="protein sequence ID" value="HFI90996.1"/>
    <property type="molecule type" value="Genomic_DNA"/>
</dbReference>
<feature type="domain" description="Organic solvent tolerance-like N-terminal" evidence="1">
    <location>
        <begin position="29"/>
        <end position="176"/>
    </location>
</feature>
<sequence length="464" mass="53279">MIKNLSIFLLFGFVTVFAQEKEMIIVVGDSLIGKVVNGESIREVSGNVVLTQGNVKITCRKAIQYLSRNDAELIGDVVATQDTLTIKTERGFYFGNLRKTSSNSGVLLEDKKVILTAKQGEYFFDENKAIFQSDVKLYDTASTLTSQKLTYLRNEDRVIATVDVKIVDSVNTIYADTVDHFRKRQVTIASGNVVIKNNENNTLVLGEHLEDYRQSKYTIIDKLPMLVQIDSSKSTDSLGIETIRLDTLSIQSRVMEVYREPEQKFIATDSVKIIRDLFASKNDLTIYLKDEEKIITEKISDEHNQPVLWYDNSQLTGDSITIYIEDKKIRQLDVDGNAFMVSQNKNYEKRFDQSSATAIKMFFDDNKIQRADFFGNVYSIYYLYEEEQPNGVMKANSLDAVILFSDNEVSEVKLYGNPGSEYYPEQQVEGNEKTYQLPKFIFINDRPDKLKMYEQLNRIKWQLH</sequence>
<protein>
    <recommendedName>
        <fullName evidence="1">Organic solvent tolerance-like N-terminal domain-containing protein</fullName>
    </recommendedName>
</protein>
<dbReference type="Pfam" id="PF13100">
    <property type="entry name" value="OstA_2"/>
    <property type="match status" value="1"/>
</dbReference>
<dbReference type="Gene3D" id="2.60.450.10">
    <property type="entry name" value="Lipopolysaccharide (LPS) transport protein A like domain"/>
    <property type="match status" value="2"/>
</dbReference>
<organism evidence="2">
    <name type="scientific">Ignavibacterium album</name>
    <dbReference type="NCBI Taxonomy" id="591197"/>
    <lineage>
        <taxon>Bacteria</taxon>
        <taxon>Pseudomonadati</taxon>
        <taxon>Ignavibacteriota</taxon>
        <taxon>Ignavibacteria</taxon>
        <taxon>Ignavibacteriales</taxon>
        <taxon>Ignavibacteriaceae</taxon>
        <taxon>Ignavibacterium</taxon>
    </lineage>
</organism>
<evidence type="ECO:0000313" key="2">
    <source>
        <dbReference type="EMBL" id="HFI90996.1"/>
    </source>
</evidence>
<comment type="caution">
    <text evidence="2">The sequence shown here is derived from an EMBL/GenBank/DDBJ whole genome shotgun (WGS) entry which is preliminary data.</text>
</comment>
<reference evidence="2" key="1">
    <citation type="journal article" date="2020" name="mSystems">
        <title>Genome- and Community-Level Interaction Insights into Carbon Utilization and Element Cycling Functions of Hydrothermarchaeota in Hydrothermal Sediment.</title>
        <authorList>
            <person name="Zhou Z."/>
            <person name="Liu Y."/>
            <person name="Xu W."/>
            <person name="Pan J."/>
            <person name="Luo Z.H."/>
            <person name="Li M."/>
        </authorList>
    </citation>
    <scope>NUCLEOTIDE SEQUENCE [LARGE SCALE GENOMIC DNA]</scope>
    <source>
        <strain evidence="2">SpSt-479</strain>
    </source>
</reference>
<accession>A0A7V2ZJD1</accession>
<gene>
    <name evidence="2" type="ORF">ENS31_05605</name>
</gene>
<name>A0A7V2ZJD1_9BACT</name>
<evidence type="ECO:0000259" key="1">
    <source>
        <dbReference type="Pfam" id="PF13100"/>
    </source>
</evidence>